<name>A0A0P9M583_9PSED</name>
<gene>
    <name evidence="2" type="ORF">ALO92_101528</name>
    <name evidence="3" type="ORF">SAMN05216596_101543</name>
</gene>
<evidence type="ECO:0000313" key="4">
    <source>
        <dbReference type="Proteomes" id="UP000050411"/>
    </source>
</evidence>
<reference evidence="2 4" key="1">
    <citation type="submission" date="2015-09" db="EMBL/GenBank/DDBJ databases">
        <title>Genome announcement of multiple Pseudomonas syringae strains.</title>
        <authorList>
            <person name="Thakur S."/>
            <person name="Wang P.W."/>
            <person name="Gong Y."/>
            <person name="Weir B.S."/>
            <person name="Guttman D.S."/>
        </authorList>
    </citation>
    <scope>NUCLEOTIDE SEQUENCE [LARGE SCALE GENOMIC DNA]</scope>
    <source>
        <strain evidence="2 4">ICMP19117</strain>
    </source>
</reference>
<keyword evidence="5" id="KW-1185">Reference proteome</keyword>
<dbReference type="GeneID" id="65073798"/>
<protein>
    <submittedName>
        <fullName evidence="3">Immunity protein Imm5</fullName>
    </submittedName>
</protein>
<accession>A0A0P9M583</accession>
<dbReference type="InterPro" id="IPR025675">
    <property type="entry name" value="Imm5"/>
</dbReference>
<dbReference type="Proteomes" id="UP000050411">
    <property type="component" value="Unassembled WGS sequence"/>
</dbReference>
<dbReference type="AlphaFoldDB" id="A0A0P9M583"/>
<evidence type="ECO:0000313" key="2">
    <source>
        <dbReference type="EMBL" id="KPW86568.1"/>
    </source>
</evidence>
<dbReference type="RefSeq" id="WP_054992889.1">
    <property type="nucleotide sequence ID" value="NZ_FNJH01000001.1"/>
</dbReference>
<feature type="domain" description="Immunity protein Imm5" evidence="1">
    <location>
        <begin position="9"/>
        <end position="190"/>
    </location>
</feature>
<dbReference type="Pfam" id="PF14423">
    <property type="entry name" value="Imm5"/>
    <property type="match status" value="1"/>
</dbReference>
<evidence type="ECO:0000313" key="5">
    <source>
        <dbReference type="Proteomes" id="UP000183042"/>
    </source>
</evidence>
<organism evidence="2 4">
    <name type="scientific">Pseudomonas congelans</name>
    <dbReference type="NCBI Taxonomy" id="200452"/>
    <lineage>
        <taxon>Bacteria</taxon>
        <taxon>Pseudomonadati</taxon>
        <taxon>Pseudomonadota</taxon>
        <taxon>Gammaproteobacteria</taxon>
        <taxon>Pseudomonadales</taxon>
        <taxon>Pseudomonadaceae</taxon>
        <taxon>Pseudomonas</taxon>
    </lineage>
</organism>
<proteinExistence type="predicted"/>
<reference evidence="3 5" key="2">
    <citation type="submission" date="2016-10" db="EMBL/GenBank/DDBJ databases">
        <authorList>
            <person name="Varghese N."/>
            <person name="Submissions S."/>
        </authorList>
    </citation>
    <scope>NUCLEOTIDE SEQUENCE [LARGE SCALE GENOMIC DNA]</scope>
    <source>
        <strain evidence="3 5">DSM 14939</strain>
    </source>
</reference>
<dbReference type="PATRIC" id="fig|200452.3.peg.711"/>
<dbReference type="EMBL" id="LJQB01000025">
    <property type="protein sequence ID" value="KPW86568.1"/>
    <property type="molecule type" value="Genomic_DNA"/>
</dbReference>
<evidence type="ECO:0000313" key="3">
    <source>
        <dbReference type="EMBL" id="SDO48956.1"/>
    </source>
</evidence>
<evidence type="ECO:0000259" key="1">
    <source>
        <dbReference type="Pfam" id="PF14423"/>
    </source>
</evidence>
<dbReference type="EMBL" id="FNJH01000001">
    <property type="protein sequence ID" value="SDO48956.1"/>
    <property type="molecule type" value="Genomic_DNA"/>
</dbReference>
<comment type="caution">
    <text evidence="2">The sequence shown here is derived from an EMBL/GenBank/DDBJ whole genome shotgun (WGS) entry which is preliminary data.</text>
</comment>
<sequence>MNNKSKVLIEKLLLEVAKSPEGELILPLRKLLWNTITEDEAAANKKIILTALDVMCVRQGVNFWIKKFGDNEPVNYILNVALETAEGKFDEAKALGLRDEFYVSIVEDQEYAAEEYPAMFVGHAAANTIATAVDDFQFEPYDHRTDRDLDPEGFESSYLVASAFAGGLSEDGDPKLRRTFWEWYLSIAVPQVV</sequence>
<dbReference type="Proteomes" id="UP000183042">
    <property type="component" value="Unassembled WGS sequence"/>
</dbReference>